<dbReference type="InterPro" id="IPR007890">
    <property type="entry name" value="CHASE2"/>
</dbReference>
<protein>
    <submittedName>
        <fullName evidence="4">Adenylate/guanylate cyclase domain-containing protein</fullName>
    </submittedName>
</protein>
<dbReference type="PANTHER" id="PTHR43081:SF1">
    <property type="entry name" value="ADENYLATE CYCLASE, TERMINAL-DIFFERENTIATION SPECIFIC"/>
    <property type="match status" value="1"/>
</dbReference>
<dbReference type="GO" id="GO:0006171">
    <property type="term" value="P:cAMP biosynthetic process"/>
    <property type="evidence" value="ECO:0007669"/>
    <property type="project" value="TreeGrafter"/>
</dbReference>
<feature type="transmembrane region" description="Helical" evidence="2">
    <location>
        <begin position="281"/>
        <end position="303"/>
    </location>
</feature>
<sequence length="598" mass="63662">DRPLADALRGHPAVLGWYLSADRGGQRLGPVPAPAAPVPAGRPTPGLPHWSGHAANLPLLAEAAPRQGIFNALPDGDGVVRSVAALSRLDDGLHESLALALWRVAVGSPTLRVDWRDGPRQLELARLRYQGASGERVLLPDLRGALRVPFQGQGGPQQGRFRYLSAARLLAGDLPAGSLAGQLVLLGSSAPGLGDLRPTPIHPALPGVEIHAHLLAGLLDGQLSHRPDWAGAHAALAGTLLLLGATALALALPVPAAMAAMTGLAAATVGATLWAEARLGLVLPLTLPLLPALLQFIGVMAANQVQEWRRRQRVEALFGSYLPPERVRQLVRQPEASAELAEHRELSVLFCDLQGFSGLAERLEPMALRDLLNRFFSTATEVVQTQGGTLDKFIGDAVMAFWGAPLPQPDHAARAVRAALALHQAMGPLNEALQAQGLPQVRYGIGLASGWVCVGDLGSRLRRSYTAVGDAVNVAARLEALTRETGLPVLVSESTRDLAAPQLPGWLWLQVDRLPIRGRVQVVTVFTPLAPEEAQRGDFEQQLRIWHLALDAAAQHHHGTAAQCLDQLDALVQDQRVAVVPGLPALLQRLRDRLSPTP</sequence>
<evidence type="ECO:0000259" key="3">
    <source>
        <dbReference type="PROSITE" id="PS50125"/>
    </source>
</evidence>
<evidence type="ECO:0000313" key="5">
    <source>
        <dbReference type="Proteomes" id="UP000678374"/>
    </source>
</evidence>
<dbReference type="SMART" id="SM00044">
    <property type="entry name" value="CYCc"/>
    <property type="match status" value="1"/>
</dbReference>
<proteinExistence type="predicted"/>
<dbReference type="SUPFAM" id="SSF55073">
    <property type="entry name" value="Nucleotide cyclase"/>
    <property type="match status" value="1"/>
</dbReference>
<dbReference type="Pfam" id="PF00211">
    <property type="entry name" value="Guanylate_cyc"/>
    <property type="match status" value="1"/>
</dbReference>
<name>A0A940YSD1_9BURK</name>
<dbReference type="InterPro" id="IPR050697">
    <property type="entry name" value="Adenylyl/Guanylyl_Cyclase_3/4"/>
</dbReference>
<feature type="non-terminal residue" evidence="4">
    <location>
        <position position="1"/>
    </location>
</feature>
<feature type="compositionally biased region" description="Pro residues" evidence="1">
    <location>
        <begin position="31"/>
        <end position="46"/>
    </location>
</feature>
<accession>A0A940YSD1</accession>
<dbReference type="PROSITE" id="PS50125">
    <property type="entry name" value="GUANYLATE_CYCLASE_2"/>
    <property type="match status" value="1"/>
</dbReference>
<dbReference type="Proteomes" id="UP000678374">
    <property type="component" value="Unassembled WGS sequence"/>
</dbReference>
<reference evidence="4" key="1">
    <citation type="submission" date="2021-04" db="EMBL/GenBank/DDBJ databases">
        <title>The genome sequence of Ideonella sp. 4Y11.</title>
        <authorList>
            <person name="Liu Y."/>
        </authorList>
    </citation>
    <scope>NUCLEOTIDE SEQUENCE</scope>
    <source>
        <strain evidence="4">4Y11</strain>
    </source>
</reference>
<dbReference type="InterPro" id="IPR029787">
    <property type="entry name" value="Nucleotide_cyclase"/>
</dbReference>
<feature type="region of interest" description="Disordered" evidence="1">
    <location>
        <begin position="28"/>
        <end position="49"/>
    </location>
</feature>
<dbReference type="Gene3D" id="3.30.70.1230">
    <property type="entry name" value="Nucleotide cyclase"/>
    <property type="match status" value="1"/>
</dbReference>
<dbReference type="RefSeq" id="WP_210804668.1">
    <property type="nucleotide sequence ID" value="NZ_JAGQDE010000050.1"/>
</dbReference>
<dbReference type="PANTHER" id="PTHR43081">
    <property type="entry name" value="ADENYLATE CYCLASE, TERMINAL-DIFFERENTIATION SPECIFIC-RELATED"/>
    <property type="match status" value="1"/>
</dbReference>
<comment type="caution">
    <text evidence="4">The sequence shown here is derived from an EMBL/GenBank/DDBJ whole genome shotgun (WGS) entry which is preliminary data.</text>
</comment>
<organism evidence="4 5">
    <name type="scientific">Ideonella aquatica</name>
    <dbReference type="NCBI Taxonomy" id="2824119"/>
    <lineage>
        <taxon>Bacteria</taxon>
        <taxon>Pseudomonadati</taxon>
        <taxon>Pseudomonadota</taxon>
        <taxon>Betaproteobacteria</taxon>
        <taxon>Burkholderiales</taxon>
        <taxon>Sphaerotilaceae</taxon>
        <taxon>Ideonella</taxon>
    </lineage>
</organism>
<keyword evidence="2" id="KW-0812">Transmembrane</keyword>
<dbReference type="SMART" id="SM01080">
    <property type="entry name" value="CHASE2"/>
    <property type="match status" value="1"/>
</dbReference>
<dbReference type="GO" id="GO:0004016">
    <property type="term" value="F:adenylate cyclase activity"/>
    <property type="evidence" value="ECO:0007669"/>
    <property type="project" value="UniProtKB-ARBA"/>
</dbReference>
<evidence type="ECO:0000313" key="4">
    <source>
        <dbReference type="EMBL" id="MBQ0961987.1"/>
    </source>
</evidence>
<dbReference type="EMBL" id="JAGQDE010000050">
    <property type="protein sequence ID" value="MBQ0961987.1"/>
    <property type="molecule type" value="Genomic_DNA"/>
</dbReference>
<keyword evidence="2" id="KW-1133">Transmembrane helix</keyword>
<feature type="domain" description="Guanylate cyclase" evidence="3">
    <location>
        <begin position="347"/>
        <end position="479"/>
    </location>
</feature>
<dbReference type="Pfam" id="PF05226">
    <property type="entry name" value="CHASE2"/>
    <property type="match status" value="1"/>
</dbReference>
<dbReference type="GO" id="GO:0035556">
    <property type="term" value="P:intracellular signal transduction"/>
    <property type="evidence" value="ECO:0007669"/>
    <property type="project" value="InterPro"/>
</dbReference>
<keyword evidence="2" id="KW-0472">Membrane</keyword>
<dbReference type="AlphaFoldDB" id="A0A940YSD1"/>
<gene>
    <name evidence="4" type="ORF">KAK06_23820</name>
</gene>
<dbReference type="CDD" id="cd07302">
    <property type="entry name" value="CHD"/>
    <property type="match status" value="1"/>
</dbReference>
<evidence type="ECO:0000256" key="2">
    <source>
        <dbReference type="SAM" id="Phobius"/>
    </source>
</evidence>
<evidence type="ECO:0000256" key="1">
    <source>
        <dbReference type="SAM" id="MobiDB-lite"/>
    </source>
</evidence>
<dbReference type="InterPro" id="IPR001054">
    <property type="entry name" value="A/G_cyclase"/>
</dbReference>
<keyword evidence="5" id="KW-1185">Reference proteome</keyword>